<dbReference type="RefSeq" id="WP_188951645.1">
    <property type="nucleotide sequence ID" value="NZ_BMIB01000002.1"/>
</dbReference>
<dbReference type="Proteomes" id="UP000627292">
    <property type="component" value="Unassembled WGS sequence"/>
</dbReference>
<proteinExistence type="predicted"/>
<protein>
    <submittedName>
        <fullName evidence="2">Molecular chaperone DnaJ</fullName>
    </submittedName>
</protein>
<accession>A0A917IWM5</accession>
<dbReference type="Pfam" id="PF00226">
    <property type="entry name" value="DnaJ"/>
    <property type="match status" value="1"/>
</dbReference>
<dbReference type="InterPro" id="IPR050817">
    <property type="entry name" value="DjlA_DnaK_co-chaperone"/>
</dbReference>
<dbReference type="PROSITE" id="PS50076">
    <property type="entry name" value="DNAJ_2"/>
    <property type="match status" value="1"/>
</dbReference>
<dbReference type="Pfam" id="PF13619">
    <property type="entry name" value="KTSC"/>
    <property type="match status" value="1"/>
</dbReference>
<keyword evidence="3" id="KW-1185">Reference proteome</keyword>
<evidence type="ECO:0000259" key="1">
    <source>
        <dbReference type="PROSITE" id="PS50076"/>
    </source>
</evidence>
<dbReference type="CDD" id="cd06257">
    <property type="entry name" value="DnaJ"/>
    <property type="match status" value="1"/>
</dbReference>
<evidence type="ECO:0000313" key="3">
    <source>
        <dbReference type="Proteomes" id="UP000627292"/>
    </source>
</evidence>
<dbReference type="SMART" id="SM00271">
    <property type="entry name" value="DnaJ"/>
    <property type="match status" value="1"/>
</dbReference>
<evidence type="ECO:0000313" key="2">
    <source>
        <dbReference type="EMBL" id="GGH64912.1"/>
    </source>
</evidence>
<dbReference type="SUPFAM" id="SSF46565">
    <property type="entry name" value="Chaperone J-domain"/>
    <property type="match status" value="1"/>
</dbReference>
<organism evidence="2 3">
    <name type="scientific">Filimonas zeae</name>
    <dbReference type="NCBI Taxonomy" id="1737353"/>
    <lineage>
        <taxon>Bacteria</taxon>
        <taxon>Pseudomonadati</taxon>
        <taxon>Bacteroidota</taxon>
        <taxon>Chitinophagia</taxon>
        <taxon>Chitinophagales</taxon>
        <taxon>Chitinophagaceae</taxon>
        <taxon>Filimonas</taxon>
    </lineage>
</organism>
<comment type="caution">
    <text evidence="2">The sequence shown here is derived from an EMBL/GenBank/DDBJ whole genome shotgun (WGS) entry which is preliminary data.</text>
</comment>
<dbReference type="AlphaFoldDB" id="A0A917IWM5"/>
<dbReference type="EMBL" id="BMIB01000002">
    <property type="protein sequence ID" value="GGH64912.1"/>
    <property type="molecule type" value="Genomic_DNA"/>
</dbReference>
<dbReference type="InterPro" id="IPR025309">
    <property type="entry name" value="KTSC_dom"/>
</dbReference>
<dbReference type="PRINTS" id="PR00625">
    <property type="entry name" value="JDOMAIN"/>
</dbReference>
<reference evidence="2" key="1">
    <citation type="journal article" date="2014" name="Int. J. Syst. Evol. Microbiol.">
        <title>Complete genome sequence of Corynebacterium casei LMG S-19264T (=DSM 44701T), isolated from a smear-ripened cheese.</title>
        <authorList>
            <consortium name="US DOE Joint Genome Institute (JGI-PGF)"/>
            <person name="Walter F."/>
            <person name="Albersmeier A."/>
            <person name="Kalinowski J."/>
            <person name="Ruckert C."/>
        </authorList>
    </citation>
    <scope>NUCLEOTIDE SEQUENCE</scope>
    <source>
        <strain evidence="2">CGMCC 1.15290</strain>
    </source>
</reference>
<dbReference type="InterPro" id="IPR001623">
    <property type="entry name" value="DnaJ_domain"/>
</dbReference>
<reference evidence="2" key="2">
    <citation type="submission" date="2020-09" db="EMBL/GenBank/DDBJ databases">
        <authorList>
            <person name="Sun Q."/>
            <person name="Zhou Y."/>
        </authorList>
    </citation>
    <scope>NUCLEOTIDE SEQUENCE</scope>
    <source>
        <strain evidence="2">CGMCC 1.15290</strain>
    </source>
</reference>
<dbReference type="InterPro" id="IPR036869">
    <property type="entry name" value="J_dom_sf"/>
</dbReference>
<dbReference type="PANTHER" id="PTHR24074">
    <property type="entry name" value="CO-CHAPERONE PROTEIN DJLA"/>
    <property type="match status" value="1"/>
</dbReference>
<name>A0A917IWM5_9BACT</name>
<sequence length="149" mass="17718">MKRIANYRRLLGVTPEADLKELKSVYRNLMKEWHPDKFAHSEEEKLAAEEKSKVLINAYHFLVSIAPETIEQALPEYKEMITNSQVMDFNFEKEILKITFTDGSTYEYYGVPKNLYIKLCQTDIPDRFCRRHIYHEFIYRKVSKATEEA</sequence>
<feature type="domain" description="J" evidence="1">
    <location>
        <begin position="6"/>
        <end position="78"/>
    </location>
</feature>
<dbReference type="Gene3D" id="1.10.287.110">
    <property type="entry name" value="DnaJ domain"/>
    <property type="match status" value="1"/>
</dbReference>
<gene>
    <name evidence="2" type="ORF">GCM10011379_17480</name>
</gene>